<reference evidence="1" key="1">
    <citation type="journal article" date="2023" name="Mol. Phylogenet. Evol.">
        <title>Genome-scale phylogeny and comparative genomics of the fungal order Sordariales.</title>
        <authorList>
            <person name="Hensen N."/>
            <person name="Bonometti L."/>
            <person name="Westerberg I."/>
            <person name="Brannstrom I.O."/>
            <person name="Guillou S."/>
            <person name="Cros-Aarteil S."/>
            <person name="Calhoun S."/>
            <person name="Haridas S."/>
            <person name="Kuo A."/>
            <person name="Mondo S."/>
            <person name="Pangilinan J."/>
            <person name="Riley R."/>
            <person name="LaButti K."/>
            <person name="Andreopoulos B."/>
            <person name="Lipzen A."/>
            <person name="Chen C."/>
            <person name="Yan M."/>
            <person name="Daum C."/>
            <person name="Ng V."/>
            <person name="Clum A."/>
            <person name="Steindorff A."/>
            <person name="Ohm R.A."/>
            <person name="Martin F."/>
            <person name="Silar P."/>
            <person name="Natvig D.O."/>
            <person name="Lalanne C."/>
            <person name="Gautier V."/>
            <person name="Ament-Velasquez S.L."/>
            <person name="Kruys A."/>
            <person name="Hutchinson M.I."/>
            <person name="Powell A.J."/>
            <person name="Barry K."/>
            <person name="Miller A.N."/>
            <person name="Grigoriev I.V."/>
            <person name="Debuchy R."/>
            <person name="Gladieux P."/>
            <person name="Hiltunen Thoren M."/>
            <person name="Johannesson H."/>
        </authorList>
    </citation>
    <scope>NUCLEOTIDE SEQUENCE</scope>
    <source>
        <strain evidence="1">CBS 359.72</strain>
    </source>
</reference>
<keyword evidence="2" id="KW-1185">Reference proteome</keyword>
<dbReference type="Proteomes" id="UP001303647">
    <property type="component" value="Unassembled WGS sequence"/>
</dbReference>
<dbReference type="EMBL" id="MU857633">
    <property type="protein sequence ID" value="KAK4248745.1"/>
    <property type="molecule type" value="Genomic_DNA"/>
</dbReference>
<sequence length="259" mass="29569">MNRCALGQAILRSQAQHILEKDFEEILQIASVFLVVIERVAGSLSLGIVDQPSAVRTVCQFMHPQLASSSGGRDVSLENQVKEAQALVRERSTLCYFTKAETRPEKEYGYVYDAYIKANESDNQHVPGTPWYKFLGNAKRGPILAPALVIFPIITWGKKEIRRGYDKYREIFERERHHFRGRKRSEEFIILSFEDMSEMFLFCPEYSLLGLSRPKALNDEIDALELAGIALLGDDIPDVPIFLVGEPHKHSVEFDGEWY</sequence>
<dbReference type="AlphaFoldDB" id="A0AAN7CUV4"/>
<organism evidence="1 2">
    <name type="scientific">Corynascus novoguineensis</name>
    <dbReference type="NCBI Taxonomy" id="1126955"/>
    <lineage>
        <taxon>Eukaryota</taxon>
        <taxon>Fungi</taxon>
        <taxon>Dikarya</taxon>
        <taxon>Ascomycota</taxon>
        <taxon>Pezizomycotina</taxon>
        <taxon>Sordariomycetes</taxon>
        <taxon>Sordariomycetidae</taxon>
        <taxon>Sordariales</taxon>
        <taxon>Chaetomiaceae</taxon>
        <taxon>Corynascus</taxon>
    </lineage>
</organism>
<evidence type="ECO:0000313" key="2">
    <source>
        <dbReference type="Proteomes" id="UP001303647"/>
    </source>
</evidence>
<protein>
    <submittedName>
        <fullName evidence="1">Mat A-2</fullName>
    </submittedName>
</protein>
<evidence type="ECO:0000313" key="1">
    <source>
        <dbReference type="EMBL" id="KAK4248745.1"/>
    </source>
</evidence>
<accession>A0AAN7CUV4</accession>
<proteinExistence type="predicted"/>
<gene>
    <name evidence="1" type="ORF">C7999DRAFT_40139</name>
</gene>
<reference evidence="1" key="2">
    <citation type="submission" date="2023-05" db="EMBL/GenBank/DDBJ databases">
        <authorList>
            <consortium name="Lawrence Berkeley National Laboratory"/>
            <person name="Steindorff A."/>
            <person name="Hensen N."/>
            <person name="Bonometti L."/>
            <person name="Westerberg I."/>
            <person name="Brannstrom I.O."/>
            <person name="Guillou S."/>
            <person name="Cros-Aarteil S."/>
            <person name="Calhoun S."/>
            <person name="Haridas S."/>
            <person name="Kuo A."/>
            <person name="Mondo S."/>
            <person name="Pangilinan J."/>
            <person name="Riley R."/>
            <person name="Labutti K."/>
            <person name="Andreopoulos B."/>
            <person name="Lipzen A."/>
            <person name="Chen C."/>
            <person name="Yanf M."/>
            <person name="Daum C."/>
            <person name="Ng V."/>
            <person name="Clum A."/>
            <person name="Ohm R."/>
            <person name="Martin F."/>
            <person name="Silar P."/>
            <person name="Natvig D."/>
            <person name="Lalanne C."/>
            <person name="Gautier V."/>
            <person name="Ament-Velasquez S.L."/>
            <person name="Kruys A."/>
            <person name="Hutchinson M.I."/>
            <person name="Powell A.J."/>
            <person name="Barry K."/>
            <person name="Miller A.N."/>
            <person name="Grigoriev I.V."/>
            <person name="Debuchy R."/>
            <person name="Gladieux P."/>
            <person name="Thoren M.H."/>
            <person name="Johannesson H."/>
        </authorList>
    </citation>
    <scope>NUCLEOTIDE SEQUENCE</scope>
    <source>
        <strain evidence="1">CBS 359.72</strain>
    </source>
</reference>
<comment type="caution">
    <text evidence="1">The sequence shown here is derived from an EMBL/GenBank/DDBJ whole genome shotgun (WGS) entry which is preliminary data.</text>
</comment>
<name>A0AAN7CUV4_9PEZI</name>